<dbReference type="Proteomes" id="UP000275281">
    <property type="component" value="Unassembled WGS sequence"/>
</dbReference>
<organism evidence="3 4">
    <name type="scientific">Alteromonas sediminis</name>
    <dbReference type="NCBI Taxonomy" id="2259342"/>
    <lineage>
        <taxon>Bacteria</taxon>
        <taxon>Pseudomonadati</taxon>
        <taxon>Pseudomonadota</taxon>
        <taxon>Gammaproteobacteria</taxon>
        <taxon>Alteromonadales</taxon>
        <taxon>Alteromonadaceae</taxon>
        <taxon>Alteromonas/Salinimonas group</taxon>
        <taxon>Alteromonas</taxon>
    </lineage>
</organism>
<dbReference type="EMBL" id="RPOK01000004">
    <property type="protein sequence ID" value="RPJ65594.1"/>
    <property type="molecule type" value="Genomic_DNA"/>
</dbReference>
<evidence type="ECO:0000313" key="4">
    <source>
        <dbReference type="Proteomes" id="UP000275281"/>
    </source>
</evidence>
<feature type="transmembrane region" description="Helical" evidence="2">
    <location>
        <begin position="42"/>
        <end position="64"/>
    </location>
</feature>
<keyword evidence="2" id="KW-0812">Transmembrane</keyword>
<protein>
    <submittedName>
        <fullName evidence="3">Uncharacterized protein</fullName>
    </submittedName>
</protein>
<evidence type="ECO:0000256" key="2">
    <source>
        <dbReference type="SAM" id="Phobius"/>
    </source>
</evidence>
<keyword evidence="2" id="KW-1133">Transmembrane helix</keyword>
<dbReference type="RefSeq" id="WP_124028226.1">
    <property type="nucleotide sequence ID" value="NZ_JBHRSN010000007.1"/>
</dbReference>
<dbReference type="OrthoDB" id="6322300at2"/>
<name>A0A3N5Z5K9_9ALTE</name>
<evidence type="ECO:0000256" key="1">
    <source>
        <dbReference type="SAM" id="MobiDB-lite"/>
    </source>
</evidence>
<feature type="transmembrane region" description="Helical" evidence="2">
    <location>
        <begin position="94"/>
        <end position="115"/>
    </location>
</feature>
<feature type="compositionally biased region" description="Basic and acidic residues" evidence="1">
    <location>
        <begin position="1"/>
        <end position="26"/>
    </location>
</feature>
<reference evidence="3 4" key="1">
    <citation type="submission" date="2018-11" db="EMBL/GenBank/DDBJ databases">
        <authorList>
            <person name="Ye M.-Q."/>
            <person name="Du Z.-J."/>
        </authorList>
    </citation>
    <scope>NUCLEOTIDE SEQUENCE [LARGE SCALE GENOMIC DNA]</scope>
    <source>
        <strain evidence="3 4">U0105</strain>
    </source>
</reference>
<feature type="region of interest" description="Disordered" evidence="1">
    <location>
        <begin position="1"/>
        <end position="35"/>
    </location>
</feature>
<gene>
    <name evidence="3" type="ORF">DRW07_12265</name>
</gene>
<keyword evidence="2" id="KW-0472">Membrane</keyword>
<dbReference type="AlphaFoldDB" id="A0A3N5Z5K9"/>
<sequence>MRQERTKQKEKARQQSNEAKSDESNEKGTSPSVAFTDPKNKIWVILSASMAITVLAAQIFQGVAVLNSMASIYSAMLWTGIFGAALARYMLKSGWFGFALGSAAGAALTILIGIFA</sequence>
<keyword evidence="4" id="KW-1185">Reference proteome</keyword>
<comment type="caution">
    <text evidence="3">The sequence shown here is derived from an EMBL/GenBank/DDBJ whole genome shotgun (WGS) entry which is preliminary data.</text>
</comment>
<evidence type="ECO:0000313" key="3">
    <source>
        <dbReference type="EMBL" id="RPJ65594.1"/>
    </source>
</evidence>
<proteinExistence type="predicted"/>
<accession>A0A3N5Z5K9</accession>
<feature type="transmembrane region" description="Helical" evidence="2">
    <location>
        <begin position="70"/>
        <end position="87"/>
    </location>
</feature>